<reference evidence="1 2" key="1">
    <citation type="journal article" date="2016" name="Nat. Commun.">
        <title>Thousands of microbial genomes shed light on interconnected biogeochemical processes in an aquifer system.</title>
        <authorList>
            <person name="Anantharaman K."/>
            <person name="Brown C.T."/>
            <person name="Hug L.A."/>
            <person name="Sharon I."/>
            <person name="Castelle C.J."/>
            <person name="Probst A.J."/>
            <person name="Thomas B.C."/>
            <person name="Singh A."/>
            <person name="Wilkins M.J."/>
            <person name="Karaoz U."/>
            <person name="Brodie E.L."/>
            <person name="Williams K.H."/>
            <person name="Hubbard S.S."/>
            <person name="Banfield J.F."/>
        </authorList>
    </citation>
    <scope>NUCLEOTIDE SEQUENCE [LARGE SCALE GENOMIC DNA]</scope>
</reference>
<evidence type="ECO:0000313" key="1">
    <source>
        <dbReference type="EMBL" id="OGZ67253.1"/>
    </source>
</evidence>
<protein>
    <submittedName>
        <fullName evidence="1">Uncharacterized protein</fullName>
    </submittedName>
</protein>
<name>A0A1G2HXP2_9BACT</name>
<dbReference type="EMBL" id="MHOS01000041">
    <property type="protein sequence ID" value="OGZ67253.1"/>
    <property type="molecule type" value="Genomic_DNA"/>
</dbReference>
<sequence length="103" mass="12331">MILFLNIDLIVEKYHIKLINFNKKIFDKITQFSSWRCIMASKELFLGKYDLNLAITARKILIFETHKNEEIADLVWNPVLELLQDIQFLKPKSLTFCLFYINF</sequence>
<accession>A0A1G2HXP2</accession>
<dbReference type="Proteomes" id="UP000176421">
    <property type="component" value="Unassembled WGS sequence"/>
</dbReference>
<organism evidence="1 2">
    <name type="scientific">Candidatus Staskawiczbacteria bacterium RIFCSPHIGHO2_02_FULL_34_9</name>
    <dbReference type="NCBI Taxonomy" id="1802206"/>
    <lineage>
        <taxon>Bacteria</taxon>
        <taxon>Candidatus Staskawicziibacteriota</taxon>
    </lineage>
</organism>
<gene>
    <name evidence="1" type="ORF">A3D35_00770</name>
</gene>
<proteinExistence type="predicted"/>
<comment type="caution">
    <text evidence="1">The sequence shown here is derived from an EMBL/GenBank/DDBJ whole genome shotgun (WGS) entry which is preliminary data.</text>
</comment>
<dbReference type="AlphaFoldDB" id="A0A1G2HXP2"/>
<evidence type="ECO:0000313" key="2">
    <source>
        <dbReference type="Proteomes" id="UP000176421"/>
    </source>
</evidence>